<feature type="domain" description="DDH" evidence="6">
    <location>
        <begin position="80"/>
        <end position="223"/>
    </location>
</feature>
<evidence type="ECO:0000259" key="7">
    <source>
        <dbReference type="Pfam" id="PF02272"/>
    </source>
</evidence>
<evidence type="ECO:0000256" key="4">
    <source>
        <dbReference type="ARBA" id="ARBA00022801"/>
    </source>
</evidence>
<evidence type="ECO:0000256" key="3">
    <source>
        <dbReference type="ARBA" id="ARBA00022722"/>
    </source>
</evidence>
<dbReference type="InterPro" id="IPR004610">
    <property type="entry name" value="RecJ"/>
</dbReference>
<keyword evidence="3" id="KW-0540">Nuclease</keyword>
<dbReference type="Pfam" id="PF17768">
    <property type="entry name" value="RecJ_OB"/>
    <property type="match status" value="1"/>
</dbReference>
<dbReference type="GO" id="GO:0006310">
    <property type="term" value="P:DNA recombination"/>
    <property type="evidence" value="ECO:0007669"/>
    <property type="project" value="InterPro"/>
</dbReference>
<sequence length="775" mass="87200">MLESKMKWKFADSQTARPAWDSNRFSPLIKELLLQRGITTREEAEAFVSPDLAQLHNVQLLSDIDKAAERVHRAVNADESILVYGDYDADGVSSTAIMIKTLHELGAHCNYYIPNRFTEGYGPNEEAFRTAYQNGYQLIITVDTGIAAVDEAALAKQLGIDLIITDHHEPQEQLPDAYAIIHPKCSPNYDFKELAGAGVALKLAERLLGYFPKHLLDFAAIGTIADLVPLIGENRVIASYGLQTLSRSRRPGLKALLKVCDIEGGITEEDIGFSIGPRLNAVGRLQNADLAVHLLLTDVQDEAEEIADMIQSINQERKNIVNAIVKEAEEMTGSVEDQGVIVVAKEGWNQGVLGIVASNLVRKYDRPAIVLSILSEDGVMKGSARSIPAFDLFTNCMKIRNTFTHFGGHSQAAGMTLPIENLQILQVELNNLIHRELSSEDFTQEIEIAKSIALPEINEELVEEIRQLAPFGMANPKPVFQLEDIPAEKRQIGNNKNHLKIQFRHQNKTLDGIGFGLGKLFYYLTPKTPISVVGELGINEWNGYRKVQMIVQDIKIDDNQLFDHRGKNSSQVTSYVQHNHACAAISQKLPNMTDFPGSVQCLTYDANVNSLEETETLFLFDMPTDLETFKLLLQRLNPTNIHACFQLENSVYMNVFPSRADFKWLYALLFKRKQIDMNKDLPMIMEAKGWTKARIEFMIDVFSDLGFVKIEDDFIIINPNPVHKDLEASVVYQGRMTKVEIEKTLYYSTYDELRTWLSECLKDRVNSKEEVVYGL</sequence>
<accession>A0A917UTI0</accession>
<dbReference type="Pfam" id="PF02272">
    <property type="entry name" value="DHHA1"/>
    <property type="match status" value="1"/>
</dbReference>
<keyword evidence="11" id="KW-1185">Reference proteome</keyword>
<dbReference type="GO" id="GO:0006281">
    <property type="term" value="P:DNA repair"/>
    <property type="evidence" value="ECO:0007669"/>
    <property type="project" value="InterPro"/>
</dbReference>
<evidence type="ECO:0000256" key="1">
    <source>
        <dbReference type="ARBA" id="ARBA00005915"/>
    </source>
</evidence>
<feature type="domain" description="RecJ OB" evidence="9">
    <location>
        <begin position="451"/>
        <end position="553"/>
    </location>
</feature>
<dbReference type="InterPro" id="IPR001667">
    <property type="entry name" value="DDH_dom"/>
</dbReference>
<dbReference type="GO" id="GO:0003676">
    <property type="term" value="F:nucleic acid binding"/>
    <property type="evidence" value="ECO:0007669"/>
    <property type="project" value="InterPro"/>
</dbReference>
<proteinExistence type="inferred from homology"/>
<dbReference type="SUPFAM" id="SSF64182">
    <property type="entry name" value="DHH phosphoesterases"/>
    <property type="match status" value="1"/>
</dbReference>
<dbReference type="Gene3D" id="3.90.1640.30">
    <property type="match status" value="1"/>
</dbReference>
<dbReference type="Pfam" id="PF01368">
    <property type="entry name" value="DHH"/>
    <property type="match status" value="1"/>
</dbReference>
<dbReference type="PANTHER" id="PTHR30255">
    <property type="entry name" value="SINGLE-STRANDED-DNA-SPECIFIC EXONUCLEASE RECJ"/>
    <property type="match status" value="1"/>
</dbReference>
<keyword evidence="5 10" id="KW-0269">Exonuclease</keyword>
<comment type="similarity">
    <text evidence="1">Belongs to the RecJ family.</text>
</comment>
<reference evidence="10" key="2">
    <citation type="submission" date="2020-09" db="EMBL/GenBank/DDBJ databases">
        <authorList>
            <person name="Sun Q."/>
            <person name="Ohkuma M."/>
        </authorList>
    </citation>
    <scope>NUCLEOTIDE SEQUENCE</scope>
    <source>
        <strain evidence="10">JCM 12580</strain>
    </source>
</reference>
<evidence type="ECO:0000313" key="10">
    <source>
        <dbReference type="EMBL" id="GGJ83954.1"/>
    </source>
</evidence>
<dbReference type="PANTHER" id="PTHR30255:SF2">
    <property type="entry name" value="SINGLE-STRANDED-DNA-SPECIFIC EXONUCLEASE RECJ"/>
    <property type="match status" value="1"/>
</dbReference>
<evidence type="ECO:0000259" key="8">
    <source>
        <dbReference type="Pfam" id="PF10141"/>
    </source>
</evidence>
<feature type="domain" description="DHHA1" evidence="7">
    <location>
        <begin position="338"/>
        <end position="433"/>
    </location>
</feature>
<reference evidence="10" key="1">
    <citation type="journal article" date="2014" name="Int. J. Syst. Evol. Microbiol.">
        <title>Complete genome sequence of Corynebacterium casei LMG S-19264T (=DSM 44701T), isolated from a smear-ripened cheese.</title>
        <authorList>
            <consortium name="US DOE Joint Genome Institute (JGI-PGF)"/>
            <person name="Walter F."/>
            <person name="Albersmeier A."/>
            <person name="Kalinowski J."/>
            <person name="Ruckert C."/>
        </authorList>
    </citation>
    <scope>NUCLEOTIDE SEQUENCE</scope>
    <source>
        <strain evidence="10">JCM 12580</strain>
    </source>
</reference>
<evidence type="ECO:0000313" key="11">
    <source>
        <dbReference type="Proteomes" id="UP000658382"/>
    </source>
</evidence>
<evidence type="ECO:0000256" key="2">
    <source>
        <dbReference type="ARBA" id="ARBA00019841"/>
    </source>
</evidence>
<comment type="caution">
    <text evidence="10">The sequence shown here is derived from an EMBL/GenBank/DDBJ whole genome shotgun (WGS) entry which is preliminary data.</text>
</comment>
<dbReference type="InterPro" id="IPR038763">
    <property type="entry name" value="DHH_sf"/>
</dbReference>
<dbReference type="InterPro" id="IPR051673">
    <property type="entry name" value="SSDNA_exonuclease_RecJ"/>
</dbReference>
<evidence type="ECO:0000259" key="9">
    <source>
        <dbReference type="Pfam" id="PF17768"/>
    </source>
</evidence>
<keyword evidence="4" id="KW-0378">Hydrolase</keyword>
<dbReference type="AlphaFoldDB" id="A0A917UTI0"/>
<evidence type="ECO:0000259" key="6">
    <source>
        <dbReference type="Pfam" id="PF01368"/>
    </source>
</evidence>
<dbReference type="InterPro" id="IPR003156">
    <property type="entry name" value="DHHA1_dom"/>
</dbReference>
<dbReference type="InterPro" id="IPR041122">
    <property type="entry name" value="RecJ_OB"/>
</dbReference>
<dbReference type="EMBL" id="BMNQ01000002">
    <property type="protein sequence ID" value="GGJ83954.1"/>
    <property type="molecule type" value="Genomic_DNA"/>
</dbReference>
<dbReference type="RefSeq" id="WP_188631285.1">
    <property type="nucleotide sequence ID" value="NZ_BMNQ01000002.1"/>
</dbReference>
<dbReference type="NCBIfam" id="TIGR00644">
    <property type="entry name" value="recJ"/>
    <property type="match status" value="1"/>
</dbReference>
<dbReference type="GO" id="GO:0008409">
    <property type="term" value="F:5'-3' exonuclease activity"/>
    <property type="evidence" value="ECO:0007669"/>
    <property type="project" value="InterPro"/>
</dbReference>
<gene>
    <name evidence="10" type="primary">recJ</name>
    <name evidence="10" type="ORF">GCM10007063_03000</name>
</gene>
<dbReference type="InterPro" id="IPR018779">
    <property type="entry name" value="RecJ_C"/>
</dbReference>
<dbReference type="Proteomes" id="UP000658382">
    <property type="component" value="Unassembled WGS sequence"/>
</dbReference>
<dbReference type="Gene3D" id="2.40.50.460">
    <property type="match status" value="1"/>
</dbReference>
<organism evidence="10 11">
    <name type="scientific">Lentibacillus kapialis</name>
    <dbReference type="NCBI Taxonomy" id="340214"/>
    <lineage>
        <taxon>Bacteria</taxon>
        <taxon>Bacillati</taxon>
        <taxon>Bacillota</taxon>
        <taxon>Bacilli</taxon>
        <taxon>Bacillales</taxon>
        <taxon>Bacillaceae</taxon>
        <taxon>Lentibacillus</taxon>
    </lineage>
</organism>
<name>A0A917UTI0_9BACI</name>
<dbReference type="Pfam" id="PF10141">
    <property type="entry name" value="ssDNA-exonuc_C"/>
    <property type="match status" value="1"/>
</dbReference>
<evidence type="ECO:0000256" key="5">
    <source>
        <dbReference type="ARBA" id="ARBA00022839"/>
    </source>
</evidence>
<protein>
    <recommendedName>
        <fullName evidence="2">Single-stranded-DNA-specific exonuclease RecJ</fullName>
    </recommendedName>
</protein>
<feature type="domain" description="Single-stranded-DNA-specific exonuclease RecJ C-terminal" evidence="8">
    <location>
        <begin position="560"/>
        <end position="757"/>
    </location>
</feature>